<evidence type="ECO:0000256" key="1">
    <source>
        <dbReference type="SAM" id="Phobius"/>
    </source>
</evidence>
<evidence type="ECO:0000313" key="2">
    <source>
        <dbReference type="EMBL" id="KAL0477705.1"/>
    </source>
</evidence>
<evidence type="ECO:0000313" key="3">
    <source>
        <dbReference type="Proteomes" id="UP001431209"/>
    </source>
</evidence>
<gene>
    <name evidence="2" type="ORF">AKO1_013502</name>
</gene>
<comment type="caution">
    <text evidence="2">The sequence shown here is derived from an EMBL/GenBank/DDBJ whole genome shotgun (WGS) entry which is preliminary data.</text>
</comment>
<organism evidence="2 3">
    <name type="scientific">Acrasis kona</name>
    <dbReference type="NCBI Taxonomy" id="1008807"/>
    <lineage>
        <taxon>Eukaryota</taxon>
        <taxon>Discoba</taxon>
        <taxon>Heterolobosea</taxon>
        <taxon>Tetramitia</taxon>
        <taxon>Eutetramitia</taxon>
        <taxon>Acrasidae</taxon>
        <taxon>Acrasis</taxon>
    </lineage>
</organism>
<feature type="non-terminal residue" evidence="2">
    <location>
        <position position="271"/>
    </location>
</feature>
<protein>
    <submittedName>
        <fullName evidence="2">Uncharacterized protein</fullName>
    </submittedName>
</protein>
<reference evidence="2 3" key="1">
    <citation type="submission" date="2024-03" db="EMBL/GenBank/DDBJ databases">
        <title>The Acrasis kona genome and developmental transcriptomes reveal deep origins of eukaryotic multicellular pathways.</title>
        <authorList>
            <person name="Sheikh S."/>
            <person name="Fu C.-J."/>
            <person name="Brown M.W."/>
            <person name="Baldauf S.L."/>
        </authorList>
    </citation>
    <scope>NUCLEOTIDE SEQUENCE [LARGE SCALE GENOMIC DNA]</scope>
    <source>
        <strain evidence="2 3">ATCC MYA-3509</strain>
    </source>
</reference>
<feature type="transmembrane region" description="Helical" evidence="1">
    <location>
        <begin position="201"/>
        <end position="224"/>
    </location>
</feature>
<proteinExistence type="predicted"/>
<dbReference type="AlphaFoldDB" id="A0AAW2YLI4"/>
<keyword evidence="1" id="KW-0472">Membrane</keyword>
<accession>A0AAW2YLI4</accession>
<dbReference type="EMBL" id="JAOPGA020000221">
    <property type="protein sequence ID" value="KAL0477705.1"/>
    <property type="molecule type" value="Genomic_DNA"/>
</dbReference>
<keyword evidence="1" id="KW-1133">Transmembrane helix</keyword>
<sequence>MKNQSDVFQDFYFKANKGSKYEAIPDSSPESHTYYYNYAALPSSDPSVRNSLGFDHSSSPILSKALSKALNNYWKIYSSEYSENLSVINQTGVQLYLAAPSAGKPLIVSALVSILDVMPSSVDSQDTNAMYVIIQDTKMTLSGSFMYHSNRQTLQLYEGTLPFRSKYNTTGAVRLGDRYYNLTFVPEPSFLNNLSYSLTKYIGVIVCTTISLLVIPICVLVFFLRRLYVSHQIRLLSKHKIVAMNAAQNKLANLFKRIVLQEEKTNIILNA</sequence>
<dbReference type="Proteomes" id="UP001431209">
    <property type="component" value="Unassembled WGS sequence"/>
</dbReference>
<keyword evidence="1" id="KW-0812">Transmembrane</keyword>
<keyword evidence="3" id="KW-1185">Reference proteome</keyword>
<name>A0AAW2YLI4_9EUKA</name>